<dbReference type="EMBL" id="DVKI01000129">
    <property type="protein sequence ID" value="HIT17533.1"/>
    <property type="molecule type" value="Genomic_DNA"/>
</dbReference>
<keyword evidence="1" id="KW-0812">Transmembrane</keyword>
<accession>A0A9D1G9X0</accession>
<dbReference type="Proteomes" id="UP000886893">
    <property type="component" value="Unassembled WGS sequence"/>
</dbReference>
<reference evidence="2" key="2">
    <citation type="journal article" date="2021" name="PeerJ">
        <title>Extensive microbial diversity within the chicken gut microbiome revealed by metagenomics and culture.</title>
        <authorList>
            <person name="Gilroy R."/>
            <person name="Ravi A."/>
            <person name="Getino M."/>
            <person name="Pursley I."/>
            <person name="Horton D.L."/>
            <person name="Alikhan N.F."/>
            <person name="Baker D."/>
            <person name="Gharbi K."/>
            <person name="Hall N."/>
            <person name="Watson M."/>
            <person name="Adriaenssens E.M."/>
            <person name="Foster-Nyarko E."/>
            <person name="Jarju S."/>
            <person name="Secka A."/>
            <person name="Antonio M."/>
            <person name="Oren A."/>
            <person name="Chaudhuri R.R."/>
            <person name="La Ragione R."/>
            <person name="Hildebrand F."/>
            <person name="Pallen M.J."/>
        </authorList>
    </citation>
    <scope>NUCLEOTIDE SEQUENCE</scope>
    <source>
        <strain evidence="2">14508</strain>
    </source>
</reference>
<gene>
    <name evidence="2" type="ORF">IAD04_04060</name>
</gene>
<keyword evidence="1" id="KW-1133">Transmembrane helix</keyword>
<organism evidence="2 3">
    <name type="scientific">Candidatus Caccosoma faecigallinarum</name>
    <dbReference type="NCBI Taxonomy" id="2840720"/>
    <lineage>
        <taxon>Bacteria</taxon>
        <taxon>Bacillati</taxon>
        <taxon>Bacillota</taxon>
        <taxon>Bacillota incertae sedis</taxon>
        <taxon>Candidatus Caccosoma</taxon>
    </lineage>
</organism>
<evidence type="ECO:0000313" key="2">
    <source>
        <dbReference type="EMBL" id="HIT17533.1"/>
    </source>
</evidence>
<keyword evidence="1" id="KW-0472">Membrane</keyword>
<protein>
    <submittedName>
        <fullName evidence="2">Uncharacterized protein</fullName>
    </submittedName>
</protein>
<name>A0A9D1G9X0_9FIRM</name>
<dbReference type="AlphaFoldDB" id="A0A9D1G9X0"/>
<evidence type="ECO:0000256" key="1">
    <source>
        <dbReference type="SAM" id="Phobius"/>
    </source>
</evidence>
<feature type="transmembrane region" description="Helical" evidence="1">
    <location>
        <begin position="15"/>
        <end position="37"/>
    </location>
</feature>
<evidence type="ECO:0000313" key="3">
    <source>
        <dbReference type="Proteomes" id="UP000886893"/>
    </source>
</evidence>
<feature type="transmembrane region" description="Helical" evidence="1">
    <location>
        <begin position="43"/>
        <end position="64"/>
    </location>
</feature>
<reference evidence="2" key="1">
    <citation type="submission" date="2020-10" db="EMBL/GenBank/DDBJ databases">
        <authorList>
            <person name="Gilroy R."/>
        </authorList>
    </citation>
    <scope>NUCLEOTIDE SEQUENCE</scope>
    <source>
        <strain evidence="2">14508</strain>
    </source>
</reference>
<sequence>MTLIEDDLKQESKGLLIFFIICYAFAIIYPLVFQIIFDSISGLIFVEVFFGGIGTFSLFGFIYTSKYKVSITQKTIIIKTLFKKIELNISDIEKYIYERYNKKIILYVFKLIVTNKKKILITRYKDEFIEILTQNNIDRVFD</sequence>
<comment type="caution">
    <text evidence="2">The sequence shown here is derived from an EMBL/GenBank/DDBJ whole genome shotgun (WGS) entry which is preliminary data.</text>
</comment>
<proteinExistence type="predicted"/>